<evidence type="ECO:0000256" key="9">
    <source>
        <dbReference type="ARBA" id="ARBA00023136"/>
    </source>
</evidence>
<evidence type="ECO:0000256" key="5">
    <source>
        <dbReference type="ARBA" id="ARBA00022692"/>
    </source>
</evidence>
<keyword evidence="10 11" id="KW-0998">Cell outer membrane</keyword>
<accession>A0A939DEN0</accession>
<evidence type="ECO:0000256" key="2">
    <source>
        <dbReference type="ARBA" id="ARBA00022448"/>
    </source>
</evidence>
<comment type="subcellular location">
    <subcellularLocation>
        <location evidence="1 11">Cell outer membrane</location>
        <topology evidence="1 11">Multi-pass membrane protein</topology>
    </subcellularLocation>
</comment>
<dbReference type="AlphaFoldDB" id="A0A939DEN0"/>
<keyword evidence="7" id="KW-0406">Ion transport</keyword>
<evidence type="ECO:0000256" key="4">
    <source>
        <dbReference type="ARBA" id="ARBA00022496"/>
    </source>
</evidence>
<feature type="signal peptide" evidence="13">
    <location>
        <begin position="1"/>
        <end position="23"/>
    </location>
</feature>
<name>A0A939DEN0_9GAMM</name>
<comment type="caution">
    <text evidence="16">The sequence shown here is derived from an EMBL/GenBank/DDBJ whole genome shotgun (WGS) entry which is preliminary data.</text>
</comment>
<evidence type="ECO:0000256" key="3">
    <source>
        <dbReference type="ARBA" id="ARBA00022452"/>
    </source>
</evidence>
<evidence type="ECO:0000256" key="11">
    <source>
        <dbReference type="PROSITE-ProRule" id="PRU01360"/>
    </source>
</evidence>
<dbReference type="InterPro" id="IPR036942">
    <property type="entry name" value="Beta-barrel_TonB_sf"/>
</dbReference>
<feature type="domain" description="TonB-dependent receptor-like beta-barrel" evidence="14">
    <location>
        <begin position="278"/>
        <end position="709"/>
    </location>
</feature>
<keyword evidence="9 11" id="KW-0472">Membrane</keyword>
<dbReference type="SUPFAM" id="SSF56935">
    <property type="entry name" value="Porins"/>
    <property type="match status" value="1"/>
</dbReference>
<evidence type="ECO:0000256" key="8">
    <source>
        <dbReference type="ARBA" id="ARBA00023077"/>
    </source>
</evidence>
<reference evidence="16" key="1">
    <citation type="submission" date="2021-02" db="EMBL/GenBank/DDBJ databases">
        <title>PHA producing bacteria isolated from coastal sediment in Guangdong, Shenzhen.</title>
        <authorList>
            <person name="Zheng W."/>
            <person name="Yu S."/>
            <person name="Huang Y."/>
        </authorList>
    </citation>
    <scope>NUCLEOTIDE SEQUENCE</scope>
    <source>
        <strain evidence="16">TN14-10</strain>
    </source>
</reference>
<dbReference type="InterPro" id="IPR012910">
    <property type="entry name" value="Plug_dom"/>
</dbReference>
<keyword evidence="13" id="KW-0732">Signal</keyword>
<feature type="chain" id="PRO_5037644186" evidence="13">
    <location>
        <begin position="24"/>
        <end position="747"/>
    </location>
</feature>
<keyword evidence="6" id="KW-0408">Iron</keyword>
<sequence length="747" mass="80928">MQQPASSLALAALALAVPAAGQAQSPAGTVMLEEVVVTAQRRDQSLQDVPLSVSAFSADQLQQAGTTTIVDLQQAAPNVTLAPSRGTNSTLTAFIRGVGQQDPLWGFEPGVGLYLDDVYIARPQGAVLDVYDVERVEILRGPQGTLYGKNTIGGAVKYVTRRLDEATALDVSARVGSYNQRDLTVSGSTALADGLYLGGALASFKRDGYGELLSFDAPNYDKEILSGRLSLEWHATDALYLRLQYDRSNDKSNAKGGHRLTVGAIGGAPVLDDVFDSRAGLDPDTEVNTEGAALTVEYSPADRWTLKSITAYRDGDSVGPIDFDNLEVNDFDVPASVSDHQFSQEIQWLYDSDNWHMVSGLYYFSGSSGGRFDAILGQTVPGALIGLPIPWIPLIQTTYGEADTESYSAFVDVDYSFNEQWSLNIGGRYTEDTKDATVFSEQFGNLSGDPQDPFRIPVAVLSDYSNSKTFSEFSPRITARFAPTEQLMFYAGYSEGFKSGGFDMRGNQAANPQTVEGFDPETVDSLEIGAKGEFFDHRLRLNLSAFHANYKDMQVVTAVGFASNALGFPVPVQNVENVGEATLQGAELEAEAQLPMNLRLAANIGYIDTTIDEWLTADPANPGGFIDVSSQRDIQNTPRWTGQVALASDMDLGSRGALTGSLSVAYRSAVQMFETPSAIDEDSYTLWNASLLWYSPGDHWTVGLHGKNLGDREYRVAGYNFPTTGEGEVIGYYGAPRTVSLQVDYRF</sequence>
<dbReference type="InterPro" id="IPR039426">
    <property type="entry name" value="TonB-dep_rcpt-like"/>
</dbReference>
<evidence type="ECO:0000256" key="12">
    <source>
        <dbReference type="RuleBase" id="RU003357"/>
    </source>
</evidence>
<evidence type="ECO:0000256" key="6">
    <source>
        <dbReference type="ARBA" id="ARBA00023004"/>
    </source>
</evidence>
<gene>
    <name evidence="16" type="ORF">JYP50_07835</name>
</gene>
<dbReference type="Gene3D" id="2.40.170.20">
    <property type="entry name" value="TonB-dependent receptor, beta-barrel domain"/>
    <property type="match status" value="1"/>
</dbReference>
<proteinExistence type="inferred from homology"/>
<dbReference type="RefSeq" id="WP_206559942.1">
    <property type="nucleotide sequence ID" value="NZ_JAFKCZ010000005.1"/>
</dbReference>
<dbReference type="Pfam" id="PF00593">
    <property type="entry name" value="TonB_dep_Rec_b-barrel"/>
    <property type="match status" value="1"/>
</dbReference>
<keyword evidence="2 11" id="KW-0813">Transport</keyword>
<evidence type="ECO:0000256" key="13">
    <source>
        <dbReference type="SAM" id="SignalP"/>
    </source>
</evidence>
<dbReference type="Proteomes" id="UP000664303">
    <property type="component" value="Unassembled WGS sequence"/>
</dbReference>
<dbReference type="PROSITE" id="PS52016">
    <property type="entry name" value="TONB_DEPENDENT_REC_3"/>
    <property type="match status" value="1"/>
</dbReference>
<dbReference type="GO" id="GO:0006826">
    <property type="term" value="P:iron ion transport"/>
    <property type="evidence" value="ECO:0007669"/>
    <property type="project" value="UniProtKB-KW"/>
</dbReference>
<feature type="domain" description="TonB-dependent receptor plug" evidence="15">
    <location>
        <begin position="46"/>
        <end position="155"/>
    </location>
</feature>
<keyword evidence="8 12" id="KW-0798">TonB box</keyword>
<keyword evidence="3 11" id="KW-1134">Transmembrane beta strand</keyword>
<comment type="similarity">
    <text evidence="11 12">Belongs to the TonB-dependent receptor family.</text>
</comment>
<dbReference type="CDD" id="cd01347">
    <property type="entry name" value="ligand_gated_channel"/>
    <property type="match status" value="1"/>
</dbReference>
<evidence type="ECO:0000313" key="16">
    <source>
        <dbReference type="EMBL" id="MBN7796496.1"/>
    </source>
</evidence>
<evidence type="ECO:0000259" key="15">
    <source>
        <dbReference type="Pfam" id="PF07715"/>
    </source>
</evidence>
<dbReference type="PANTHER" id="PTHR32552">
    <property type="entry name" value="FERRICHROME IRON RECEPTOR-RELATED"/>
    <property type="match status" value="1"/>
</dbReference>
<evidence type="ECO:0000256" key="7">
    <source>
        <dbReference type="ARBA" id="ARBA00023065"/>
    </source>
</evidence>
<evidence type="ECO:0000259" key="14">
    <source>
        <dbReference type="Pfam" id="PF00593"/>
    </source>
</evidence>
<dbReference type="GO" id="GO:0009279">
    <property type="term" value="C:cell outer membrane"/>
    <property type="evidence" value="ECO:0007669"/>
    <property type="project" value="UniProtKB-SubCell"/>
</dbReference>
<organism evidence="16 17">
    <name type="scientific">Parahaliea mediterranea</name>
    <dbReference type="NCBI Taxonomy" id="651086"/>
    <lineage>
        <taxon>Bacteria</taxon>
        <taxon>Pseudomonadati</taxon>
        <taxon>Pseudomonadota</taxon>
        <taxon>Gammaproteobacteria</taxon>
        <taxon>Cellvibrionales</taxon>
        <taxon>Halieaceae</taxon>
        <taxon>Parahaliea</taxon>
    </lineage>
</organism>
<dbReference type="Pfam" id="PF07715">
    <property type="entry name" value="Plug"/>
    <property type="match status" value="1"/>
</dbReference>
<evidence type="ECO:0000313" key="17">
    <source>
        <dbReference type="Proteomes" id="UP000664303"/>
    </source>
</evidence>
<dbReference type="InterPro" id="IPR000531">
    <property type="entry name" value="Beta-barrel_TonB"/>
</dbReference>
<keyword evidence="16" id="KW-0675">Receptor</keyword>
<protein>
    <submittedName>
        <fullName evidence="16">TonB-dependent receptor</fullName>
    </submittedName>
</protein>
<dbReference type="PANTHER" id="PTHR32552:SF81">
    <property type="entry name" value="TONB-DEPENDENT OUTER MEMBRANE RECEPTOR"/>
    <property type="match status" value="1"/>
</dbReference>
<keyword evidence="4" id="KW-0410">Iron transport</keyword>
<evidence type="ECO:0000256" key="1">
    <source>
        <dbReference type="ARBA" id="ARBA00004571"/>
    </source>
</evidence>
<keyword evidence="17" id="KW-1185">Reference proteome</keyword>
<dbReference type="EMBL" id="JAFKCZ010000005">
    <property type="protein sequence ID" value="MBN7796496.1"/>
    <property type="molecule type" value="Genomic_DNA"/>
</dbReference>
<keyword evidence="5 11" id="KW-0812">Transmembrane</keyword>
<evidence type="ECO:0000256" key="10">
    <source>
        <dbReference type="ARBA" id="ARBA00023237"/>
    </source>
</evidence>